<feature type="compositionally biased region" description="Low complexity" evidence="1">
    <location>
        <begin position="363"/>
        <end position="377"/>
    </location>
</feature>
<dbReference type="AlphaFoldDB" id="A0A1I7TAQ5"/>
<feature type="region of interest" description="Disordered" evidence="1">
    <location>
        <begin position="363"/>
        <end position="403"/>
    </location>
</feature>
<protein>
    <submittedName>
        <fullName evidence="3">SPK domain-containing protein</fullName>
    </submittedName>
</protein>
<keyword evidence="2" id="KW-1185">Reference proteome</keyword>
<sequence length="880" mass="99558">MEEVPVHHDDIEMELTESDKTPVDQIVSFTKEMSTSKTVSDSTSLAVDSSVLLQYEPAVTGPVSEEAAPNDLSLVDEKETAEQQIRNEILAKLRKEMRNSADFAYLVLMAYMRANPLFVAVDAEENGQNRLAEYEPPIDENTVSSDTDNEMPVLSSIHNQTSEESPTSSSSFVSPPILEAHDRIVDAPPLVQELHESALEDITSSVFNKTTRPLLKEVLAFNPKKMLLWFLLLKPFVRSPSVPSSSVPLPVVQPPLVSSPSVPSPSVSLPVVQPLVVPSPFVPSSSVPLPVVQPPSVPSTVVRPRSVPCRLVSSTPVPSDLVRVPLIVKPVVQSPSVPTPTPISSNEKPPSTLKEALENMFKSNNSQNNNESGSSESPPTCEKSNSDISRGNEPTKTPTTIRIMASVFPIEPRTSKEPSEFNFDGPSLVGVWKNGQRVNEPTQSDVTLNQEPESKQEPITPQVSEGQTSTDQIVQTVETDKLKRRKRDLIRKEGVLSKESEEKRDVVMESETKEATFEEVELIEEDNHVGGKAEQALERELLEGEVEYMDTSEEQQDYTEQNSEDVQIVREVIKPKNKESEKEKKIVSSDQKPSKFVRISSDEDNQASVIIEVVENPLNINRKSLKRNEGVAYLIEILMKKQMEELDFACEFGWSDVIGKMEKALENRASKHEARYIQIRKLQWNSFSDKNGIALHRFLRMFKEKYLKELKIGRMENMQNSEQRIVEKLIEEAFLHPQWKYIKRIEIRETIDTELESFYSADQLILNVISVDKSEARDLLIQFRDKTTQNQNDETSAKKEKVPPPMFDIRLNQAFVLQQFRSFYKSEISEDNGSYPMLFSWTPKLNENIKLICKFERNRLQGKVLHQSDFQNETLESCFE</sequence>
<evidence type="ECO:0000313" key="3">
    <source>
        <dbReference type="WBParaSite" id="Csp11.Scaffold566.g4095.t1"/>
    </source>
</evidence>
<dbReference type="WBParaSite" id="Csp11.Scaffold566.g4095.t1">
    <property type="protein sequence ID" value="Csp11.Scaffold566.g4095.t1"/>
    <property type="gene ID" value="Csp11.Scaffold566.g4095"/>
</dbReference>
<reference evidence="3" key="1">
    <citation type="submission" date="2016-11" db="UniProtKB">
        <authorList>
            <consortium name="WormBaseParasite"/>
        </authorList>
    </citation>
    <scope>IDENTIFICATION</scope>
</reference>
<evidence type="ECO:0000256" key="1">
    <source>
        <dbReference type="SAM" id="MobiDB-lite"/>
    </source>
</evidence>
<name>A0A1I7TAQ5_9PELO</name>
<organism evidence="2 3">
    <name type="scientific">Caenorhabditis tropicalis</name>
    <dbReference type="NCBI Taxonomy" id="1561998"/>
    <lineage>
        <taxon>Eukaryota</taxon>
        <taxon>Metazoa</taxon>
        <taxon>Ecdysozoa</taxon>
        <taxon>Nematoda</taxon>
        <taxon>Chromadorea</taxon>
        <taxon>Rhabditida</taxon>
        <taxon>Rhabditina</taxon>
        <taxon>Rhabditomorpha</taxon>
        <taxon>Rhabditoidea</taxon>
        <taxon>Rhabditidae</taxon>
        <taxon>Peloderinae</taxon>
        <taxon>Caenorhabditis</taxon>
    </lineage>
</organism>
<feature type="compositionally biased region" description="Polar residues" evidence="1">
    <location>
        <begin position="436"/>
        <end position="472"/>
    </location>
</feature>
<accession>A0A1I7TAQ5</accession>
<proteinExistence type="predicted"/>
<dbReference type="eggNOG" id="ENOG502RVE0">
    <property type="taxonomic scope" value="Eukaryota"/>
</dbReference>
<evidence type="ECO:0000313" key="2">
    <source>
        <dbReference type="Proteomes" id="UP000095282"/>
    </source>
</evidence>
<dbReference type="Proteomes" id="UP000095282">
    <property type="component" value="Unplaced"/>
</dbReference>
<feature type="region of interest" description="Disordered" evidence="1">
    <location>
        <begin position="432"/>
        <end position="472"/>
    </location>
</feature>
<feature type="compositionally biased region" description="Polar residues" evidence="1">
    <location>
        <begin position="382"/>
        <end position="400"/>
    </location>
</feature>
<dbReference type="STRING" id="1561998.A0A1I7TAQ5"/>
<feature type="region of interest" description="Disordered" evidence="1">
    <location>
        <begin position="131"/>
        <end position="152"/>
    </location>
</feature>